<evidence type="ECO:0000256" key="1">
    <source>
        <dbReference type="SAM" id="MobiDB-lite"/>
    </source>
</evidence>
<proteinExistence type="predicted"/>
<comment type="caution">
    <text evidence="2">The sequence shown here is derived from an EMBL/GenBank/DDBJ whole genome shotgun (WGS) entry which is preliminary data.</text>
</comment>
<organism evidence="2 3">
    <name type="scientific">Castanea mollissima</name>
    <name type="common">Chinese chestnut</name>
    <dbReference type="NCBI Taxonomy" id="60419"/>
    <lineage>
        <taxon>Eukaryota</taxon>
        <taxon>Viridiplantae</taxon>
        <taxon>Streptophyta</taxon>
        <taxon>Embryophyta</taxon>
        <taxon>Tracheophyta</taxon>
        <taxon>Spermatophyta</taxon>
        <taxon>Magnoliopsida</taxon>
        <taxon>eudicotyledons</taxon>
        <taxon>Gunneridae</taxon>
        <taxon>Pentapetalae</taxon>
        <taxon>rosids</taxon>
        <taxon>fabids</taxon>
        <taxon>Fagales</taxon>
        <taxon>Fagaceae</taxon>
        <taxon>Castanea</taxon>
    </lineage>
</organism>
<sequence>MSPSRSKFSPRKLPPNNPNSEAALDNLDLDPFLLKLARDTITSGKGPNKALDYALRASKSFKRCSGGAKGEPSLDMAMSLRVLARGDLEEAISVLERTIQVPDPLRGVDHALAALSSHMQLRDTFSMLG</sequence>
<dbReference type="Proteomes" id="UP000737018">
    <property type="component" value="Unassembled WGS sequence"/>
</dbReference>
<name>A0A8J4QIP7_9ROSI</name>
<evidence type="ECO:0000313" key="2">
    <source>
        <dbReference type="EMBL" id="KAF3947934.1"/>
    </source>
</evidence>
<reference evidence="2" key="1">
    <citation type="submission" date="2020-03" db="EMBL/GenBank/DDBJ databases">
        <title>Castanea mollissima Vanexum genome sequencing.</title>
        <authorList>
            <person name="Staton M."/>
        </authorList>
    </citation>
    <scope>NUCLEOTIDE SEQUENCE</scope>
    <source>
        <tissue evidence="2">Leaf</tissue>
    </source>
</reference>
<dbReference type="AlphaFoldDB" id="A0A8J4QIP7"/>
<dbReference type="EMBL" id="JRKL02007259">
    <property type="protein sequence ID" value="KAF3947934.1"/>
    <property type="molecule type" value="Genomic_DNA"/>
</dbReference>
<dbReference type="PANTHER" id="PTHR46284:SF2">
    <property type="entry name" value="PROTEIN KINESIN LIGHT CHAIN-RELATED 1"/>
    <property type="match status" value="1"/>
</dbReference>
<protein>
    <submittedName>
        <fullName evidence="2">Uncharacterized protein</fullName>
    </submittedName>
</protein>
<evidence type="ECO:0000313" key="3">
    <source>
        <dbReference type="Proteomes" id="UP000737018"/>
    </source>
</evidence>
<feature type="region of interest" description="Disordered" evidence="1">
    <location>
        <begin position="1"/>
        <end position="24"/>
    </location>
</feature>
<dbReference type="PANTHER" id="PTHR46284">
    <property type="entry name" value="PROTEIN KINESIN LIGHT CHAIN-RELATED 3"/>
    <property type="match status" value="1"/>
</dbReference>
<keyword evidence="3" id="KW-1185">Reference proteome</keyword>
<dbReference type="OrthoDB" id="1714682at2759"/>
<gene>
    <name evidence="2" type="ORF">CMV_026004</name>
</gene>
<accession>A0A8J4QIP7</accession>